<feature type="transmembrane region" description="Helical" evidence="1">
    <location>
        <begin position="255"/>
        <end position="274"/>
    </location>
</feature>
<proteinExistence type="predicted"/>
<sequence>YERAINFAIIAAATTFGSNIYNIGHAAWCVYRQNLANSTGEVTFMFPHIKSGGHLTPMKDHRKKPLLAEFNTANLVLVSLTILTTFVAISMVLFGKISSPPLNISEDLYQLSTPVGWVLLALCLLTLFRFRKTERPGTDTEIVNSEENQFRHNAGSLIWLALIGSGISIFFAAESMVRGIEVVSDVSGTPFVIAGILAGVIGCLGEIIVVHNFSVNPRGRIGDAIVGVAMDNIVTITGASIVAIMGGIFLGGSSLIMIFVLILCLNTVLIWQISDLKNFFLNAH</sequence>
<feature type="transmembrane region" description="Helical" evidence="1">
    <location>
        <begin position="191"/>
        <end position="213"/>
    </location>
</feature>
<name>A0A0G1HWP8_9BACT</name>
<feature type="transmembrane region" description="Helical" evidence="1">
    <location>
        <begin position="114"/>
        <end position="130"/>
    </location>
</feature>
<feature type="transmembrane region" description="Helical" evidence="1">
    <location>
        <begin position="225"/>
        <end position="249"/>
    </location>
</feature>
<keyword evidence="1" id="KW-1133">Transmembrane helix</keyword>
<dbReference type="Proteomes" id="UP000034006">
    <property type="component" value="Unassembled WGS sequence"/>
</dbReference>
<feature type="transmembrane region" description="Helical" evidence="1">
    <location>
        <begin position="72"/>
        <end position="94"/>
    </location>
</feature>
<feature type="non-terminal residue" evidence="2">
    <location>
        <position position="1"/>
    </location>
</feature>
<gene>
    <name evidence="2" type="ORF">UW44_C0017G0018</name>
</gene>
<accession>A0A0G1HWP8</accession>
<keyword evidence="1" id="KW-0812">Transmembrane</keyword>
<feature type="transmembrane region" description="Helical" evidence="1">
    <location>
        <begin position="150"/>
        <end position="171"/>
    </location>
</feature>
<organism evidence="2 3">
    <name type="scientific">Candidatus Collierbacteria bacterium GW2011_GWB2_44_22</name>
    <dbReference type="NCBI Taxonomy" id="1618387"/>
    <lineage>
        <taxon>Bacteria</taxon>
        <taxon>Candidatus Collieribacteriota</taxon>
    </lineage>
</organism>
<protein>
    <submittedName>
        <fullName evidence="2">Uncharacterized protein</fullName>
    </submittedName>
</protein>
<evidence type="ECO:0000256" key="1">
    <source>
        <dbReference type="SAM" id="Phobius"/>
    </source>
</evidence>
<dbReference type="AlphaFoldDB" id="A0A0G1HWP8"/>
<comment type="caution">
    <text evidence="2">The sequence shown here is derived from an EMBL/GenBank/DDBJ whole genome shotgun (WGS) entry which is preliminary data.</text>
</comment>
<reference evidence="2 3" key="1">
    <citation type="journal article" date="2015" name="Nature">
        <title>rRNA introns, odd ribosomes, and small enigmatic genomes across a large radiation of phyla.</title>
        <authorList>
            <person name="Brown C.T."/>
            <person name="Hug L.A."/>
            <person name="Thomas B.C."/>
            <person name="Sharon I."/>
            <person name="Castelle C.J."/>
            <person name="Singh A."/>
            <person name="Wilkins M.J."/>
            <person name="Williams K.H."/>
            <person name="Banfield J.F."/>
        </authorList>
    </citation>
    <scope>NUCLEOTIDE SEQUENCE [LARGE SCALE GENOMIC DNA]</scope>
</reference>
<evidence type="ECO:0000313" key="3">
    <source>
        <dbReference type="Proteomes" id="UP000034006"/>
    </source>
</evidence>
<dbReference type="EMBL" id="LCIH01000017">
    <property type="protein sequence ID" value="KKT51068.1"/>
    <property type="molecule type" value="Genomic_DNA"/>
</dbReference>
<keyword evidence="1" id="KW-0472">Membrane</keyword>
<evidence type="ECO:0000313" key="2">
    <source>
        <dbReference type="EMBL" id="KKT51068.1"/>
    </source>
</evidence>